<gene>
    <name evidence="2" type="ORF">BCR34DRAFT_598166</name>
</gene>
<dbReference type="EMBL" id="MCFA01000022">
    <property type="protein sequence ID" value="ORY15894.1"/>
    <property type="molecule type" value="Genomic_DNA"/>
</dbReference>
<name>A0A1Y2A0B3_9PLEO</name>
<evidence type="ECO:0000313" key="2">
    <source>
        <dbReference type="EMBL" id="ORY15894.1"/>
    </source>
</evidence>
<protein>
    <submittedName>
        <fullName evidence="2">Uncharacterized protein</fullName>
    </submittedName>
</protein>
<dbReference type="AlphaFoldDB" id="A0A1Y2A0B3"/>
<evidence type="ECO:0000256" key="1">
    <source>
        <dbReference type="SAM" id="MobiDB-lite"/>
    </source>
</evidence>
<organism evidence="2 3">
    <name type="scientific">Clohesyomyces aquaticus</name>
    <dbReference type="NCBI Taxonomy" id="1231657"/>
    <lineage>
        <taxon>Eukaryota</taxon>
        <taxon>Fungi</taxon>
        <taxon>Dikarya</taxon>
        <taxon>Ascomycota</taxon>
        <taxon>Pezizomycotina</taxon>
        <taxon>Dothideomycetes</taxon>
        <taxon>Pleosporomycetidae</taxon>
        <taxon>Pleosporales</taxon>
        <taxon>Lindgomycetaceae</taxon>
        <taxon>Clohesyomyces</taxon>
    </lineage>
</organism>
<accession>A0A1Y2A0B3</accession>
<feature type="region of interest" description="Disordered" evidence="1">
    <location>
        <begin position="1"/>
        <end position="123"/>
    </location>
</feature>
<feature type="compositionally biased region" description="Low complexity" evidence="1">
    <location>
        <begin position="1"/>
        <end position="28"/>
    </location>
</feature>
<keyword evidence="3" id="KW-1185">Reference proteome</keyword>
<feature type="compositionally biased region" description="Low complexity" evidence="1">
    <location>
        <begin position="50"/>
        <end position="63"/>
    </location>
</feature>
<feature type="compositionally biased region" description="Acidic residues" evidence="1">
    <location>
        <begin position="98"/>
        <end position="110"/>
    </location>
</feature>
<dbReference type="Proteomes" id="UP000193144">
    <property type="component" value="Unassembled WGS sequence"/>
</dbReference>
<sequence length="248" mass="26548">MPIIRSWSPSSSSESSKSDSSSSSSDSSTIEKAQYEAMNISRDELGGGSDSASTRSASSKSRGVGSETTRRRRNGAKGRPKDAPCGNKSYASSLGADSDGDSDNDGDDEKETAPRKAGGVERSFSVHDELEEMLLVEKLTARIVSTAQSIYTLSHPSTLAVLLSTFPDGTPVAQLVVRDGLRTLVLMEERGLLPRKTKGVQGREWFAVHGLLKQVEAFWGVLCKKGRGKLGWPYYVSGLTVKGDGKVV</sequence>
<reference evidence="2 3" key="1">
    <citation type="submission" date="2016-07" db="EMBL/GenBank/DDBJ databases">
        <title>Pervasive Adenine N6-methylation of Active Genes in Fungi.</title>
        <authorList>
            <consortium name="DOE Joint Genome Institute"/>
            <person name="Mondo S.J."/>
            <person name="Dannebaum R.O."/>
            <person name="Kuo R.C."/>
            <person name="Labutti K."/>
            <person name="Haridas S."/>
            <person name="Kuo A."/>
            <person name="Salamov A."/>
            <person name="Ahrendt S.R."/>
            <person name="Lipzen A."/>
            <person name="Sullivan W."/>
            <person name="Andreopoulos W.B."/>
            <person name="Clum A."/>
            <person name="Lindquist E."/>
            <person name="Daum C."/>
            <person name="Ramamoorthy G.K."/>
            <person name="Gryganskyi A."/>
            <person name="Culley D."/>
            <person name="Magnuson J.K."/>
            <person name="James T.Y."/>
            <person name="O'Malley M.A."/>
            <person name="Stajich J.E."/>
            <person name="Spatafora J.W."/>
            <person name="Visel A."/>
            <person name="Grigoriev I.V."/>
        </authorList>
    </citation>
    <scope>NUCLEOTIDE SEQUENCE [LARGE SCALE GENOMIC DNA]</scope>
    <source>
        <strain evidence="2 3">CBS 115471</strain>
    </source>
</reference>
<proteinExistence type="predicted"/>
<evidence type="ECO:0000313" key="3">
    <source>
        <dbReference type="Proteomes" id="UP000193144"/>
    </source>
</evidence>
<comment type="caution">
    <text evidence="2">The sequence shown here is derived from an EMBL/GenBank/DDBJ whole genome shotgun (WGS) entry which is preliminary data.</text>
</comment>